<evidence type="ECO:0000313" key="2">
    <source>
        <dbReference type="EMBL" id="CSA56414.1"/>
    </source>
</evidence>
<accession>A0A656AZK2</accession>
<evidence type="ECO:0000256" key="1">
    <source>
        <dbReference type="SAM" id="MobiDB-lite"/>
    </source>
</evidence>
<feature type="region of interest" description="Disordered" evidence="1">
    <location>
        <begin position="125"/>
        <end position="147"/>
    </location>
</feature>
<gene>
    <name evidence="2" type="ORF">ERS013165_01906</name>
    <name evidence="3" type="ORF">ERS013200_04419</name>
</gene>
<reference evidence="4 5" key="1">
    <citation type="submission" date="2015-07" db="EMBL/GenBank/DDBJ databases">
        <authorList>
            <consortium name="Pathogen Informatics"/>
        </authorList>
    </citation>
    <scope>NUCLEOTIDE SEQUENCE [LARGE SCALE GENOMIC DNA]</scope>
    <source>
        <strain evidence="3 4">A316</strain>
        <strain evidence="2 5">A51</strain>
    </source>
</reference>
<dbReference type="Proteomes" id="UP000044806">
    <property type="component" value="Unassembled WGS sequence"/>
</dbReference>
<organism evidence="3 4">
    <name type="scientific">Vibrio cholerae</name>
    <dbReference type="NCBI Taxonomy" id="666"/>
    <lineage>
        <taxon>Bacteria</taxon>
        <taxon>Pseudomonadati</taxon>
        <taxon>Pseudomonadota</taxon>
        <taxon>Gammaproteobacteria</taxon>
        <taxon>Vibrionales</taxon>
        <taxon>Vibrionaceae</taxon>
        <taxon>Vibrio</taxon>
    </lineage>
</organism>
<evidence type="ECO:0000313" key="4">
    <source>
        <dbReference type="Proteomes" id="UP000041770"/>
    </source>
</evidence>
<dbReference type="EMBL" id="CWOW01000008">
    <property type="protein sequence ID" value="CSA56414.1"/>
    <property type="molecule type" value="Genomic_DNA"/>
</dbReference>
<dbReference type="Proteomes" id="UP000041770">
    <property type="component" value="Unassembled WGS sequence"/>
</dbReference>
<protein>
    <submittedName>
        <fullName evidence="3">Uncharacterized protein</fullName>
    </submittedName>
</protein>
<evidence type="ECO:0000313" key="3">
    <source>
        <dbReference type="EMBL" id="CSD58530.1"/>
    </source>
</evidence>
<name>A0A656AZK2_VIBCL</name>
<sequence length="147" mass="16790">MRWVISTRSGNEHNFCTESVGDLRVHLVSKRVLTRWNQTFDQSHFCIFVDLVVTLNHGFQQNVHLLATDQSLGGRHTHRLADLDVAVAAHDSRRQVRLIIASTWLRDRLIERNANPFTLHGAQETHAHAGQTDASADWDKHNSTGHW</sequence>
<feature type="compositionally biased region" description="Basic and acidic residues" evidence="1">
    <location>
        <begin position="137"/>
        <end position="147"/>
    </location>
</feature>
<dbReference type="EMBL" id="CWQY01000180">
    <property type="protein sequence ID" value="CSD58530.1"/>
    <property type="molecule type" value="Genomic_DNA"/>
</dbReference>
<evidence type="ECO:0000313" key="5">
    <source>
        <dbReference type="Proteomes" id="UP000044806"/>
    </source>
</evidence>
<dbReference type="AlphaFoldDB" id="A0A656AZK2"/>
<proteinExistence type="predicted"/>